<dbReference type="OrthoDB" id="9791785at2"/>
<dbReference type="InterPro" id="IPR052509">
    <property type="entry name" value="Metal_resp_DNA-bind_regulator"/>
</dbReference>
<feature type="domain" description="Transcription regulator PadR N-terminal" evidence="1">
    <location>
        <begin position="15"/>
        <end position="87"/>
    </location>
</feature>
<comment type="caution">
    <text evidence="2">The sequence shown here is derived from an EMBL/GenBank/DDBJ whole genome shotgun (WGS) entry which is preliminary data.</text>
</comment>
<dbReference type="PANTHER" id="PTHR33169">
    <property type="entry name" value="PADR-FAMILY TRANSCRIPTIONAL REGULATOR"/>
    <property type="match status" value="1"/>
</dbReference>
<name>A0A4Z0JHN7_9LACO</name>
<dbReference type="InterPro" id="IPR036388">
    <property type="entry name" value="WH-like_DNA-bd_sf"/>
</dbReference>
<evidence type="ECO:0000313" key="2">
    <source>
        <dbReference type="EMBL" id="TGD22313.1"/>
    </source>
</evidence>
<dbReference type="Pfam" id="PF03551">
    <property type="entry name" value="PadR"/>
    <property type="match status" value="1"/>
</dbReference>
<proteinExistence type="predicted"/>
<keyword evidence="3" id="KW-1185">Reference proteome</keyword>
<organism evidence="2 3">
    <name type="scientific">Companilactobacillus suantsaicola</name>
    <dbReference type="NCBI Taxonomy" id="2487723"/>
    <lineage>
        <taxon>Bacteria</taxon>
        <taxon>Bacillati</taxon>
        <taxon>Bacillota</taxon>
        <taxon>Bacilli</taxon>
        <taxon>Lactobacillales</taxon>
        <taxon>Lactobacillaceae</taxon>
        <taxon>Companilactobacillus</taxon>
    </lineage>
</organism>
<dbReference type="RefSeq" id="WP_135373665.1">
    <property type="nucleotide sequence ID" value="NZ_RKLY01000024.1"/>
</dbReference>
<protein>
    <submittedName>
        <fullName evidence="2">PadR family transcriptional regulator</fullName>
    </submittedName>
</protein>
<dbReference type="InterPro" id="IPR005149">
    <property type="entry name" value="Tscrpt_reg_PadR_N"/>
</dbReference>
<dbReference type="InterPro" id="IPR036390">
    <property type="entry name" value="WH_DNA-bd_sf"/>
</dbReference>
<accession>A0A4Z0JHN7</accession>
<dbReference type="PANTHER" id="PTHR33169:SF14">
    <property type="entry name" value="TRANSCRIPTIONAL REGULATOR RV3488"/>
    <property type="match status" value="1"/>
</dbReference>
<gene>
    <name evidence="2" type="ORF">EGT49_09210</name>
</gene>
<dbReference type="AlphaFoldDB" id="A0A4Z0JHN7"/>
<sequence length="111" mass="12460">MNNSQLLKGVLEGCVLIVVSQDEVYGYELVQKLNKLGFTDVIGGTVYPLLQKLEKRGDLTSQQKPSSEGPMRKYYSLTKQGQKQLHEFVSQWQALESVVNKIISQKGGQDE</sequence>
<dbReference type="SUPFAM" id="SSF46785">
    <property type="entry name" value="Winged helix' DNA-binding domain"/>
    <property type="match status" value="1"/>
</dbReference>
<evidence type="ECO:0000259" key="1">
    <source>
        <dbReference type="Pfam" id="PF03551"/>
    </source>
</evidence>
<reference evidence="2 3" key="1">
    <citation type="submission" date="2018-10" db="EMBL/GenBank/DDBJ databases">
        <title>Lactobacillus sp. R7 and Lactobacillus sp. R19 isolated from fermented mustard green product of Taiwan.</title>
        <authorList>
            <person name="Lin S.-T."/>
        </authorList>
    </citation>
    <scope>NUCLEOTIDE SEQUENCE [LARGE SCALE GENOMIC DNA]</scope>
    <source>
        <strain evidence="2 3">BCRC 81127</strain>
    </source>
</reference>
<dbReference type="Proteomes" id="UP000298021">
    <property type="component" value="Unassembled WGS sequence"/>
</dbReference>
<dbReference type="Gene3D" id="1.10.10.10">
    <property type="entry name" value="Winged helix-like DNA-binding domain superfamily/Winged helix DNA-binding domain"/>
    <property type="match status" value="1"/>
</dbReference>
<dbReference type="EMBL" id="RKLY01000024">
    <property type="protein sequence ID" value="TGD22313.1"/>
    <property type="molecule type" value="Genomic_DNA"/>
</dbReference>
<evidence type="ECO:0000313" key="3">
    <source>
        <dbReference type="Proteomes" id="UP000298021"/>
    </source>
</evidence>